<evidence type="ECO:0000256" key="4">
    <source>
        <dbReference type="ARBA" id="ARBA00022840"/>
    </source>
</evidence>
<dbReference type="InterPro" id="IPR027417">
    <property type="entry name" value="P-loop_NTPase"/>
</dbReference>
<proteinExistence type="predicted"/>
<dbReference type="GO" id="GO:0005524">
    <property type="term" value="F:ATP binding"/>
    <property type="evidence" value="ECO:0007669"/>
    <property type="project" value="UniProtKB-KW"/>
</dbReference>
<dbReference type="InterPro" id="IPR036390">
    <property type="entry name" value="WH_DNA-bd_sf"/>
</dbReference>
<gene>
    <name evidence="7" type="ORF">DI09_34p110</name>
</gene>
<dbReference type="SUPFAM" id="SSF52540">
    <property type="entry name" value="P-loop containing nucleoside triphosphate hydrolases"/>
    <property type="match status" value="1"/>
</dbReference>
<dbReference type="GO" id="GO:0005634">
    <property type="term" value="C:nucleus"/>
    <property type="evidence" value="ECO:0007669"/>
    <property type="project" value="TreeGrafter"/>
</dbReference>
<keyword evidence="2" id="KW-0378">Hydrolase</keyword>
<keyword evidence="4" id="KW-0067">ATP-binding</keyword>
<dbReference type="CDD" id="cd18795">
    <property type="entry name" value="SF2_C_Ski2"/>
    <property type="match status" value="1"/>
</dbReference>
<dbReference type="InterPro" id="IPR004179">
    <property type="entry name" value="Sec63-dom"/>
</dbReference>
<dbReference type="InterPro" id="IPR011545">
    <property type="entry name" value="DEAD/DEAH_box_helicase_dom"/>
</dbReference>
<keyword evidence="1" id="KW-0547">Nucleotide-binding</keyword>
<reference evidence="7 8" key="1">
    <citation type="submission" date="2014-04" db="EMBL/GenBank/DDBJ databases">
        <title>A new species of microsporidia sheds light on the evolution of extreme parasitism.</title>
        <authorList>
            <person name="Haag K.L."/>
            <person name="James T.Y."/>
            <person name="Larsson R."/>
            <person name="Schaer T.M."/>
            <person name="Refardt D."/>
            <person name="Pombert J.-F."/>
            <person name="Ebert D."/>
        </authorList>
    </citation>
    <scope>NUCLEOTIDE SEQUENCE [LARGE SCALE GENOMIC DNA]</scope>
    <source>
        <strain evidence="7 8">UGP3</strain>
        <tissue evidence="7">Spores</tissue>
    </source>
</reference>
<dbReference type="Pfam" id="PF00271">
    <property type="entry name" value="Helicase_C"/>
    <property type="match status" value="1"/>
</dbReference>
<evidence type="ECO:0000256" key="3">
    <source>
        <dbReference type="ARBA" id="ARBA00022806"/>
    </source>
</evidence>
<dbReference type="InterPro" id="IPR050474">
    <property type="entry name" value="Hel308_SKI2-like"/>
</dbReference>
<dbReference type="Gene3D" id="1.10.10.10">
    <property type="entry name" value="Winged helix-like DNA-binding domain superfamily/Winged helix DNA-binding domain"/>
    <property type="match status" value="1"/>
</dbReference>
<evidence type="ECO:0000259" key="6">
    <source>
        <dbReference type="PROSITE" id="PS51194"/>
    </source>
</evidence>
<dbReference type="PROSITE" id="PS51194">
    <property type="entry name" value="HELICASE_CTER"/>
    <property type="match status" value="1"/>
</dbReference>
<dbReference type="RefSeq" id="XP_013237887.1">
    <property type="nucleotide sequence ID" value="XM_013382433.1"/>
</dbReference>
<evidence type="ECO:0000313" key="8">
    <source>
        <dbReference type="Proteomes" id="UP000029725"/>
    </source>
</evidence>
<dbReference type="GO" id="GO:0004386">
    <property type="term" value="F:helicase activity"/>
    <property type="evidence" value="ECO:0007669"/>
    <property type="project" value="UniProtKB-KW"/>
</dbReference>
<name>A0A098VR97_9MICR</name>
<dbReference type="PANTHER" id="PTHR47961">
    <property type="entry name" value="DNA POLYMERASE THETA, PUTATIVE (AFU_ORTHOLOGUE AFUA_1G05260)-RELATED"/>
    <property type="match status" value="1"/>
</dbReference>
<evidence type="ECO:0000256" key="2">
    <source>
        <dbReference type="ARBA" id="ARBA00022801"/>
    </source>
</evidence>
<protein>
    <submittedName>
        <fullName evidence="7">Subunit 3 of activating signal cointegrator 1 complex</fullName>
    </submittedName>
</protein>
<dbReference type="PROSITE" id="PS51192">
    <property type="entry name" value="HELICASE_ATP_BIND_1"/>
    <property type="match status" value="1"/>
</dbReference>
<comment type="caution">
    <text evidence="7">The sequence shown here is derived from an EMBL/GenBank/DDBJ whole genome shotgun (WGS) entry which is preliminary data.</text>
</comment>
<dbReference type="InterPro" id="IPR057842">
    <property type="entry name" value="WH_MER3"/>
</dbReference>
<keyword evidence="8" id="KW-1185">Reference proteome</keyword>
<dbReference type="FunFam" id="3.40.50.300:FF:003287">
    <property type="entry name" value="U5 small nuclear ribonucleoprotein 200 kDa helicase"/>
    <property type="match status" value="1"/>
</dbReference>
<organism evidence="7 8">
    <name type="scientific">Mitosporidium daphniae</name>
    <dbReference type="NCBI Taxonomy" id="1485682"/>
    <lineage>
        <taxon>Eukaryota</taxon>
        <taxon>Fungi</taxon>
        <taxon>Fungi incertae sedis</taxon>
        <taxon>Microsporidia</taxon>
        <taxon>Mitosporidium</taxon>
    </lineage>
</organism>
<accession>A0A098VR97</accession>
<dbReference type="Pfam" id="PF23445">
    <property type="entry name" value="WHD_SNRNP200"/>
    <property type="match status" value="1"/>
</dbReference>
<dbReference type="EMBL" id="JMKJ01000277">
    <property type="protein sequence ID" value="KGG51460.1"/>
    <property type="molecule type" value="Genomic_DNA"/>
</dbReference>
<feature type="domain" description="Helicase ATP-binding" evidence="5">
    <location>
        <begin position="241"/>
        <end position="435"/>
    </location>
</feature>
<dbReference type="GeneID" id="25259640"/>
<dbReference type="SMART" id="SM00487">
    <property type="entry name" value="DEXDc"/>
    <property type="match status" value="1"/>
</dbReference>
<keyword evidence="3" id="KW-0347">Helicase</keyword>
<dbReference type="Gene3D" id="3.40.50.300">
    <property type="entry name" value="P-loop containing nucleotide triphosphate hydrolases"/>
    <property type="match status" value="2"/>
</dbReference>
<dbReference type="SUPFAM" id="SSF158702">
    <property type="entry name" value="Sec63 N-terminal domain-like"/>
    <property type="match status" value="1"/>
</dbReference>
<dbReference type="VEuPathDB" id="MicrosporidiaDB:DI09_34p110"/>
<dbReference type="HOGENOM" id="CLU_239003_0_0_1"/>
<dbReference type="GO" id="GO:0016787">
    <property type="term" value="F:hydrolase activity"/>
    <property type="evidence" value="ECO:0007669"/>
    <property type="project" value="UniProtKB-KW"/>
</dbReference>
<evidence type="ECO:0000256" key="1">
    <source>
        <dbReference type="ARBA" id="ARBA00022741"/>
    </source>
</evidence>
<evidence type="ECO:0000313" key="7">
    <source>
        <dbReference type="EMBL" id="KGG51460.1"/>
    </source>
</evidence>
<dbReference type="InterPro" id="IPR036388">
    <property type="entry name" value="WH-like_DNA-bd_sf"/>
</dbReference>
<dbReference type="Proteomes" id="UP000029725">
    <property type="component" value="Unassembled WGS sequence"/>
</dbReference>
<dbReference type="OrthoDB" id="5575at2759"/>
<dbReference type="InterPro" id="IPR014001">
    <property type="entry name" value="Helicase_ATP-bd"/>
</dbReference>
<evidence type="ECO:0000259" key="5">
    <source>
        <dbReference type="PROSITE" id="PS51192"/>
    </source>
</evidence>
<dbReference type="PANTHER" id="PTHR47961:SF4">
    <property type="entry name" value="ACTIVATING SIGNAL COINTEGRATOR 1 COMPLEX SUBUNIT 3"/>
    <property type="match status" value="1"/>
</dbReference>
<dbReference type="InterPro" id="IPR001650">
    <property type="entry name" value="Helicase_C-like"/>
</dbReference>
<dbReference type="SMART" id="SM00973">
    <property type="entry name" value="Sec63"/>
    <property type="match status" value="1"/>
</dbReference>
<feature type="domain" description="Helicase C-terminal" evidence="6">
    <location>
        <begin position="495"/>
        <end position="703"/>
    </location>
</feature>
<dbReference type="Pfam" id="PF02889">
    <property type="entry name" value="Sec63"/>
    <property type="match status" value="1"/>
</dbReference>
<dbReference type="Pfam" id="PF00270">
    <property type="entry name" value="DEAD"/>
    <property type="match status" value="1"/>
</dbReference>
<dbReference type="GO" id="GO:0003676">
    <property type="term" value="F:nucleic acid binding"/>
    <property type="evidence" value="ECO:0007669"/>
    <property type="project" value="InterPro"/>
</dbReference>
<dbReference type="SMART" id="SM00490">
    <property type="entry name" value="HELICc"/>
    <property type="match status" value="1"/>
</dbReference>
<dbReference type="Gene3D" id="1.10.3380.10">
    <property type="entry name" value="Sec63 N-terminal domain-like domain"/>
    <property type="match status" value="1"/>
</dbReference>
<sequence>MDALDKCSCPYLDTLSNRSRSKSLPFDERLFLNWASSRQYLYSVNADFENNGLVHETHEMHDGEDFIFPWSFFKDLSISDKGGSDLDSLPSELRPLVERALEKLYPSKDEQAFALLDILGPEHFELIQKLCSSKGKVISLPMTSKSSLITEPTIPGIYSKNSVSERPMVRHAVALPSGTIHECYPGREYFCLPAQPPSIETWCGISELEIANIFPHPLLAAGGKNLFPYSHFNRMQSVVFPTAFSTNENLLVCAPTGSGKTDVALIAILRVIWSHCSVQVDREDSCLTLKLDRHAFKIIYIAPMKALAAEISSKYRQRLGSLGIVVNEYTGDIRLSSRELDDANILVSTPEKWDVLTRNPAFSDSMLGAAVKLIIIDEVHLLQDTRGSVLETIVARTLRYVEGAQRMVRIIGLSATLPNFMDVAEWLRVAVGKGLFFFDASFRPVPLKVTLIGLSNTLLRNPSASEEELAAQTSSTKTHVRPAKVNINQSLDVELLERVRPVLSDQHQCLIFVHSRSQTIRVARLLSQHFGPASLLWKLDPSPRVELNALQSLLASSNGAVGIHHAGMSRSDRFTVENLFRSRRLSVLVCTSTLAWGVNLPARAVFIRGTDIFKGSESTGGSGTWEDLSPLDILQIFGRAGRPGLDNAGEATLLCPSGVLPKYLLSLSPVNSIPIESTFATNLDTHLNAEINLGTVKSVEDGISWLSYTFLWVRTRQKGTRGIKSLQGVLQTSIDRLLSIGLCTKVQKSDAKFDQLIPTEFGEIASRLYLSVETAMGFHTKLSELSNLLTHLSPKNIISSLIRIFSEASEFLDSIRMRSASGGDLEEENLLRTLVGSKLWLQRQDLEHSGFQTKFIGGWDNPSSKLDHNSGLVPLFDCSLADWTSSSTKVSILFQAFISGWGNSPFFPTSSSKGHNKKLDAQKYDSPDLHYITLNASRFLRAIFEISLKVIKNSKLSFLALELCRCFENRTWSSFLLSMDDWWNSEYLIKKAGGIPSPELVSQLDTHYKLQLQCDGWSRVSPLQLALFSIVENSTNKTGSIDGVPLISVENRRSHVLQVVNDTLIVDILWDLCCNSKKHEEVHYWAVISFPFDSKIIWVDQLMLAKNQCHLACKVTVSIPFDMFKGDQNMSLSCLYLDILSNSTLGLDVTDVPISLGTFNFAQETEFEPNLQDAFVHPKSICNSIPQEAFLLGRGRASLLFPAVQRPFLEVSRAIHSSILKEFLYSKGVYSLSAIQSVMARPLLYPLSGSENNVSWCNDKRLITILAPPNSGKGLAVELAIWGLFQANPKSKVLVVVPDPFFSYQLIQQWSFVDSIAGILGISPSSSLEGSLIVSSPVEILKWNSTQFSLLNSHKDIPLLVVVFDVEKIGDCAEFEASLTLLRYWTHFLPLCRWLVCGRPFSSAPDVVRWLGLHESLSWCMFCGPEVALSPQPQITTRSTNRMPGAIAIEISRIMPSDALLVVWVHSRRFCRSLASKLSMILARSQIGFSDESIFSFKDELLQRTISQSGVAFLLPFEKDSLICSSVFIKVLIVAITSSHSSSSSLFSTVHKISSGRPIDSVIILPHLQTASSVEASLYYSACHLSQMVSIAKGSPGHRRPKSIFMGPSFLCSIASSLIQAENGYKLPIESKLCVASFGEQKPPPYEHALSIDAFLMASLIASRQFSEVAHFTIPICEIESLFKWTFLFQRLQSNPSFYDWSSISALVKESLIVLNAQGCISFNASSDFITVLPACRLAALHSFSPETISKLDKGLLSLWKHTY</sequence>
<dbReference type="SUPFAM" id="SSF46785">
    <property type="entry name" value="Winged helix' DNA-binding domain"/>
    <property type="match status" value="1"/>
</dbReference>